<gene>
    <name evidence="2" type="ORF">CENDO_07525</name>
</gene>
<accession>A0A4P7QGR6</accession>
<proteinExistence type="predicted"/>
<keyword evidence="1" id="KW-1133">Transmembrane helix</keyword>
<dbReference type="AlphaFoldDB" id="A0A4P7QGR6"/>
<evidence type="ECO:0008006" key="4">
    <source>
        <dbReference type="Google" id="ProtNLM"/>
    </source>
</evidence>
<feature type="transmembrane region" description="Helical" evidence="1">
    <location>
        <begin position="45"/>
        <end position="66"/>
    </location>
</feature>
<evidence type="ECO:0000256" key="1">
    <source>
        <dbReference type="SAM" id="Phobius"/>
    </source>
</evidence>
<evidence type="ECO:0000313" key="3">
    <source>
        <dbReference type="Proteomes" id="UP000296352"/>
    </source>
</evidence>
<dbReference type="RefSeq" id="WP_136141474.1">
    <property type="nucleotide sequence ID" value="NZ_CP039247.1"/>
</dbReference>
<dbReference type="KEGG" id="cee:CENDO_07525"/>
<dbReference type="Proteomes" id="UP000296352">
    <property type="component" value="Chromosome"/>
</dbReference>
<feature type="transmembrane region" description="Helical" evidence="1">
    <location>
        <begin position="15"/>
        <end position="39"/>
    </location>
</feature>
<evidence type="ECO:0000313" key="2">
    <source>
        <dbReference type="EMBL" id="QCB28779.1"/>
    </source>
</evidence>
<organism evidence="2 3">
    <name type="scientific">Corynebacterium endometrii</name>
    <dbReference type="NCBI Taxonomy" id="2488819"/>
    <lineage>
        <taxon>Bacteria</taxon>
        <taxon>Bacillati</taxon>
        <taxon>Actinomycetota</taxon>
        <taxon>Actinomycetes</taxon>
        <taxon>Mycobacteriales</taxon>
        <taxon>Corynebacteriaceae</taxon>
        <taxon>Corynebacterium</taxon>
    </lineage>
</organism>
<keyword evidence="1" id="KW-0472">Membrane</keyword>
<name>A0A4P7QGR6_9CORY</name>
<sequence>MSTIPFKDWPANYKFAFVLSILAVLAALGLTGAAVFLGWGGGQDYVMVGLLFIVGATAMATIPRWAPSGDAEKARRARAKRLRAELKRR</sequence>
<protein>
    <recommendedName>
        <fullName evidence="4">Permease</fullName>
    </recommendedName>
</protein>
<keyword evidence="1" id="KW-0812">Transmembrane</keyword>
<reference evidence="2 3" key="1">
    <citation type="submission" date="2019-04" db="EMBL/GenBank/DDBJ databases">
        <title>Corynebacterium endometrii sp. nov., isolated from the uterus of a cow with endometritis.</title>
        <authorList>
            <person name="Ballas P."/>
            <person name="Ruckert C."/>
            <person name="Wagener K."/>
            <person name="Drillich M."/>
            <person name="Kaempfer P."/>
            <person name="Busse H.-J."/>
            <person name="Ehling-Schulz M."/>
        </authorList>
    </citation>
    <scope>NUCLEOTIDE SEQUENCE [LARGE SCALE GENOMIC DNA]</scope>
    <source>
        <strain evidence="2 3">LMM-1653</strain>
    </source>
</reference>
<dbReference type="EMBL" id="CP039247">
    <property type="protein sequence ID" value="QCB28779.1"/>
    <property type="molecule type" value="Genomic_DNA"/>
</dbReference>
<keyword evidence="3" id="KW-1185">Reference proteome</keyword>